<dbReference type="InterPro" id="IPR036259">
    <property type="entry name" value="MFS_trans_sf"/>
</dbReference>
<feature type="transmembrane region" description="Helical" evidence="6">
    <location>
        <begin position="90"/>
        <end position="109"/>
    </location>
</feature>
<dbReference type="InterPro" id="IPR050189">
    <property type="entry name" value="MFS_Efflux_Transporters"/>
</dbReference>
<evidence type="ECO:0000256" key="6">
    <source>
        <dbReference type="SAM" id="Phobius"/>
    </source>
</evidence>
<organism evidence="8 9">
    <name type="scientific">Lacipirellula parvula</name>
    <dbReference type="NCBI Taxonomy" id="2650471"/>
    <lineage>
        <taxon>Bacteria</taxon>
        <taxon>Pseudomonadati</taxon>
        <taxon>Planctomycetota</taxon>
        <taxon>Planctomycetia</taxon>
        <taxon>Pirellulales</taxon>
        <taxon>Lacipirellulaceae</taxon>
        <taxon>Lacipirellula</taxon>
    </lineage>
</organism>
<dbReference type="Pfam" id="PF07690">
    <property type="entry name" value="MFS_1"/>
    <property type="match status" value="1"/>
</dbReference>
<feature type="transmembrane region" description="Helical" evidence="6">
    <location>
        <begin position="311"/>
        <end position="335"/>
    </location>
</feature>
<feature type="transmembrane region" description="Helical" evidence="6">
    <location>
        <begin position="115"/>
        <end position="136"/>
    </location>
</feature>
<dbReference type="PROSITE" id="PS50850">
    <property type="entry name" value="MFS"/>
    <property type="match status" value="1"/>
</dbReference>
<dbReference type="CDD" id="cd17324">
    <property type="entry name" value="MFS_NepI_like"/>
    <property type="match status" value="1"/>
</dbReference>
<name>A0A5K7XAU7_9BACT</name>
<evidence type="ECO:0000313" key="8">
    <source>
        <dbReference type="EMBL" id="BBO33072.1"/>
    </source>
</evidence>
<feature type="transmembrane region" description="Helical" evidence="6">
    <location>
        <begin position="286"/>
        <end position="305"/>
    </location>
</feature>
<reference evidence="9" key="1">
    <citation type="submission" date="2019-10" db="EMBL/GenBank/DDBJ databases">
        <title>Lacipirellula parvula gen. nov., sp. nov., representing a lineage of planctomycetes widespread in freshwater anoxic habitats, and description of the family Lacipirellulaceae.</title>
        <authorList>
            <person name="Dedysh S.N."/>
            <person name="Kulichevskaya I.S."/>
            <person name="Beletsky A.V."/>
            <person name="Rakitin A.L."/>
            <person name="Mardanov A.V."/>
            <person name="Ivanova A.A."/>
            <person name="Saltykova V.X."/>
            <person name="Rijpstra W.I.C."/>
            <person name="Sinninghe Damste J.S."/>
            <person name="Ravin N.V."/>
        </authorList>
    </citation>
    <scope>NUCLEOTIDE SEQUENCE [LARGE SCALE GENOMIC DNA]</scope>
    <source>
        <strain evidence="9">PX69</strain>
    </source>
</reference>
<evidence type="ECO:0000256" key="4">
    <source>
        <dbReference type="ARBA" id="ARBA00022989"/>
    </source>
</evidence>
<dbReference type="Proteomes" id="UP000326837">
    <property type="component" value="Chromosome"/>
</dbReference>
<gene>
    <name evidence="8" type="ORF">PLANPX_2684</name>
</gene>
<dbReference type="AlphaFoldDB" id="A0A5K7XAU7"/>
<dbReference type="InterPro" id="IPR011701">
    <property type="entry name" value="MFS"/>
</dbReference>
<feature type="transmembrane region" description="Helical" evidence="6">
    <location>
        <begin position="224"/>
        <end position="247"/>
    </location>
</feature>
<dbReference type="PANTHER" id="PTHR43124:SF3">
    <property type="entry name" value="CHLORAMPHENICOL EFFLUX PUMP RV0191"/>
    <property type="match status" value="1"/>
</dbReference>
<evidence type="ECO:0000259" key="7">
    <source>
        <dbReference type="PROSITE" id="PS50850"/>
    </source>
</evidence>
<keyword evidence="9" id="KW-1185">Reference proteome</keyword>
<feature type="transmembrane region" description="Helical" evidence="6">
    <location>
        <begin position="59"/>
        <end position="78"/>
    </location>
</feature>
<comment type="subcellular location">
    <subcellularLocation>
        <location evidence="1">Cell membrane</location>
        <topology evidence="1">Multi-pass membrane protein</topology>
    </subcellularLocation>
</comment>
<feature type="transmembrane region" description="Helical" evidence="6">
    <location>
        <begin position="172"/>
        <end position="194"/>
    </location>
</feature>
<keyword evidence="4 6" id="KW-1133">Transmembrane helix</keyword>
<feature type="transmembrane region" description="Helical" evidence="6">
    <location>
        <begin position="148"/>
        <end position="166"/>
    </location>
</feature>
<dbReference type="GO" id="GO:0005886">
    <property type="term" value="C:plasma membrane"/>
    <property type="evidence" value="ECO:0007669"/>
    <property type="project" value="UniProtKB-SubCell"/>
</dbReference>
<feature type="transmembrane region" description="Helical" evidence="6">
    <location>
        <begin position="259"/>
        <end position="279"/>
    </location>
</feature>
<dbReference type="RefSeq" id="WP_172992004.1">
    <property type="nucleotide sequence ID" value="NZ_AP021861.1"/>
</dbReference>
<evidence type="ECO:0000256" key="1">
    <source>
        <dbReference type="ARBA" id="ARBA00004651"/>
    </source>
</evidence>
<proteinExistence type="predicted"/>
<evidence type="ECO:0000256" key="5">
    <source>
        <dbReference type="ARBA" id="ARBA00023136"/>
    </source>
</evidence>
<keyword evidence="3 6" id="KW-0812">Transmembrane</keyword>
<feature type="domain" description="Major facilitator superfamily (MFS) profile" evidence="7">
    <location>
        <begin position="20"/>
        <end position="403"/>
    </location>
</feature>
<dbReference type="InterPro" id="IPR020846">
    <property type="entry name" value="MFS_dom"/>
</dbReference>
<dbReference type="EMBL" id="AP021861">
    <property type="protein sequence ID" value="BBO33072.1"/>
    <property type="molecule type" value="Genomic_DNA"/>
</dbReference>
<evidence type="ECO:0000256" key="3">
    <source>
        <dbReference type="ARBA" id="ARBA00022692"/>
    </source>
</evidence>
<keyword evidence="5 6" id="KW-0472">Membrane</keyword>
<sequence>MAVAGAELNSPSNLRRERLVVLILAAVQFTTIVDFMIVMPLGPQLMRTLGINPSQFGTIVSSYTFAAGAAGLVASSIVDRFARRTTFMVLNAGFLIGTLCCGLAPSYFWLVVARIVTGAFGGIIGGMSMAIIGDVFPEERRGRATGSLMTGFAIASVAGVPLGQYLGTEYGWHIPFFVLAAAGVPALLLTPAALPPLDAHVGKSHDHPLRSLAETFTHSNHIRAFTLIVTLMIGSFTVFPYLSPYLVSNVGLSEKELSLAYLAGGALTLLTAPVVGRLADRFGKLAVYRVIAPFSMVLLVVITHLPRVPMIVALAVFGGLMMCNVGRMIPAMAMVTSSVEPRRRGGFLSANSSVQHVASGIGAFLGGKIVSQNPGEPLQHFGTVGWIAAGATLVSLWLAGRLRVADGAPVSAEEISLPAAAEAAVDAGEPMIGA</sequence>
<feature type="transmembrane region" description="Helical" evidence="6">
    <location>
        <begin position="19"/>
        <end position="39"/>
    </location>
</feature>
<dbReference type="GO" id="GO:0022857">
    <property type="term" value="F:transmembrane transporter activity"/>
    <property type="evidence" value="ECO:0007669"/>
    <property type="project" value="InterPro"/>
</dbReference>
<accession>A0A5K7XAU7</accession>
<dbReference type="Gene3D" id="1.20.1250.20">
    <property type="entry name" value="MFS general substrate transporter like domains"/>
    <property type="match status" value="1"/>
</dbReference>
<dbReference type="PANTHER" id="PTHR43124">
    <property type="entry name" value="PURINE EFFLUX PUMP PBUE"/>
    <property type="match status" value="1"/>
</dbReference>
<evidence type="ECO:0000313" key="9">
    <source>
        <dbReference type="Proteomes" id="UP000326837"/>
    </source>
</evidence>
<protein>
    <submittedName>
        <fullName evidence="8">Putative MFS-type transporter</fullName>
    </submittedName>
</protein>
<dbReference type="KEGG" id="lpav:PLANPX_2684"/>
<dbReference type="SUPFAM" id="SSF103473">
    <property type="entry name" value="MFS general substrate transporter"/>
    <property type="match status" value="1"/>
</dbReference>
<keyword evidence="2" id="KW-1003">Cell membrane</keyword>
<evidence type="ECO:0000256" key="2">
    <source>
        <dbReference type="ARBA" id="ARBA00022475"/>
    </source>
</evidence>